<evidence type="ECO:0000256" key="1">
    <source>
        <dbReference type="SAM" id="Phobius"/>
    </source>
</evidence>
<dbReference type="AlphaFoldDB" id="A0A221MAA7"/>
<proteinExistence type="predicted"/>
<feature type="transmembrane region" description="Helical" evidence="1">
    <location>
        <begin position="98"/>
        <end position="121"/>
    </location>
</feature>
<dbReference type="EMBL" id="CP022437">
    <property type="protein sequence ID" value="ASN04552.1"/>
    <property type="molecule type" value="Genomic_DNA"/>
</dbReference>
<dbReference type="Proteomes" id="UP000204391">
    <property type="component" value="Chromosome"/>
</dbReference>
<evidence type="ECO:0000313" key="3">
    <source>
        <dbReference type="EMBL" id="ASN04552.1"/>
    </source>
</evidence>
<keyword evidence="4" id="KW-1185">Reference proteome</keyword>
<organism evidence="3 4">
    <name type="scientific">Virgibacillus necropolis</name>
    <dbReference type="NCBI Taxonomy" id="163877"/>
    <lineage>
        <taxon>Bacteria</taxon>
        <taxon>Bacillati</taxon>
        <taxon>Bacillota</taxon>
        <taxon>Bacilli</taxon>
        <taxon>Bacillales</taxon>
        <taxon>Bacillaceae</taxon>
        <taxon>Virgibacillus</taxon>
    </lineage>
</organism>
<accession>A0A221MAA7</accession>
<name>A0A221MAA7_9BACI</name>
<reference evidence="3 4" key="1">
    <citation type="journal article" date="2003" name="Int. J. Syst. Evol. Microbiol.">
        <title>Virgibacillus carmonensis sp. nov., Virgibacillus necropolis sp. nov. and Virgibacillus picturae sp. nov., three novel species isolated from deteriorated mural paintings, transfer of the species of the genus salibacillus to Virgibacillus, as Virgibacillus marismortui comb. nov. and Virgibacillus salexigens comb. nov., and emended description of the genus Virgibacillus.</title>
        <authorList>
            <person name="Heyrman J."/>
            <person name="Logan N.A."/>
            <person name="Busse H.J."/>
            <person name="Balcaen A."/>
            <person name="Lebbe L."/>
            <person name="Rodriguez-Diaz M."/>
            <person name="Swings J."/>
            <person name="De Vos P."/>
        </authorList>
    </citation>
    <scope>NUCLEOTIDE SEQUENCE [LARGE SCALE GENOMIC DNA]</scope>
    <source>
        <strain evidence="3 4">LMG 19488</strain>
    </source>
</reference>
<sequence>MLNMYKKRRNLTITILLLLILVVLSLTIQSIVFWNNVFLVGLFCFICGGILLILKKGIFNNMFYSFRVFLKNSSKLQMYVSEKDEVTTTKHLPSNNFIVTYFLLIGGVILIGYSTSISFFIST</sequence>
<keyword evidence="1" id="KW-1133">Transmembrane helix</keyword>
<feature type="domain" description="DUF3899" evidence="2">
    <location>
        <begin position="35"/>
        <end position="118"/>
    </location>
</feature>
<dbReference type="KEGG" id="vne:CFK40_05765"/>
<evidence type="ECO:0000313" key="4">
    <source>
        <dbReference type="Proteomes" id="UP000204391"/>
    </source>
</evidence>
<dbReference type="Pfam" id="PF13038">
    <property type="entry name" value="DUF3899"/>
    <property type="match status" value="1"/>
</dbReference>
<dbReference type="InterPro" id="IPR025007">
    <property type="entry name" value="DUF3899"/>
</dbReference>
<gene>
    <name evidence="3" type="ORF">CFK40_05765</name>
</gene>
<evidence type="ECO:0000259" key="2">
    <source>
        <dbReference type="Pfam" id="PF13038"/>
    </source>
</evidence>
<feature type="transmembrane region" description="Helical" evidence="1">
    <location>
        <begin position="37"/>
        <end position="54"/>
    </location>
</feature>
<keyword evidence="1" id="KW-0812">Transmembrane</keyword>
<protein>
    <recommendedName>
        <fullName evidence="2">DUF3899 domain-containing protein</fullName>
    </recommendedName>
</protein>
<keyword evidence="1" id="KW-0472">Membrane</keyword>